<accession>A0ABS7QPT5</accession>
<feature type="domain" description="HTH tetR-type" evidence="5">
    <location>
        <begin position="22"/>
        <end position="82"/>
    </location>
</feature>
<dbReference type="SUPFAM" id="SSF46689">
    <property type="entry name" value="Homeodomain-like"/>
    <property type="match status" value="1"/>
</dbReference>
<evidence type="ECO:0000256" key="1">
    <source>
        <dbReference type="ARBA" id="ARBA00023015"/>
    </source>
</evidence>
<dbReference type="InterPro" id="IPR009057">
    <property type="entry name" value="Homeodomain-like_sf"/>
</dbReference>
<dbReference type="EMBL" id="JAINVZ010000005">
    <property type="protein sequence ID" value="MBY8885200.1"/>
    <property type="molecule type" value="Genomic_DNA"/>
</dbReference>
<protein>
    <submittedName>
        <fullName evidence="6">TetR/AcrR family transcriptional regulator</fullName>
    </submittedName>
</protein>
<dbReference type="PROSITE" id="PS50977">
    <property type="entry name" value="HTH_TETR_2"/>
    <property type="match status" value="1"/>
</dbReference>
<keyword evidence="7" id="KW-1185">Reference proteome</keyword>
<dbReference type="SUPFAM" id="SSF48498">
    <property type="entry name" value="Tetracyclin repressor-like, C-terminal domain"/>
    <property type="match status" value="1"/>
</dbReference>
<keyword evidence="1" id="KW-0805">Transcription regulation</keyword>
<evidence type="ECO:0000256" key="4">
    <source>
        <dbReference type="PROSITE-ProRule" id="PRU00335"/>
    </source>
</evidence>
<dbReference type="Gene3D" id="1.10.10.60">
    <property type="entry name" value="Homeodomain-like"/>
    <property type="match status" value="1"/>
</dbReference>
<evidence type="ECO:0000256" key="2">
    <source>
        <dbReference type="ARBA" id="ARBA00023125"/>
    </source>
</evidence>
<evidence type="ECO:0000259" key="5">
    <source>
        <dbReference type="PROSITE" id="PS50977"/>
    </source>
</evidence>
<dbReference type="RefSeq" id="WP_222976361.1">
    <property type="nucleotide sequence ID" value="NZ_JAINVZ010000005.1"/>
</dbReference>
<organism evidence="6 7">
    <name type="scientific">Streptantibioticus parmotrematis</name>
    <dbReference type="NCBI Taxonomy" id="2873249"/>
    <lineage>
        <taxon>Bacteria</taxon>
        <taxon>Bacillati</taxon>
        <taxon>Actinomycetota</taxon>
        <taxon>Actinomycetes</taxon>
        <taxon>Kitasatosporales</taxon>
        <taxon>Streptomycetaceae</taxon>
        <taxon>Streptantibioticus</taxon>
    </lineage>
</organism>
<dbReference type="Pfam" id="PF00440">
    <property type="entry name" value="TetR_N"/>
    <property type="match status" value="1"/>
</dbReference>
<dbReference type="InterPro" id="IPR001647">
    <property type="entry name" value="HTH_TetR"/>
</dbReference>
<dbReference type="Proteomes" id="UP001198565">
    <property type="component" value="Unassembled WGS sequence"/>
</dbReference>
<gene>
    <name evidence="6" type="ORF">K7472_10125</name>
</gene>
<dbReference type="InterPro" id="IPR036271">
    <property type="entry name" value="Tet_transcr_reg_TetR-rel_C_sf"/>
</dbReference>
<evidence type="ECO:0000313" key="6">
    <source>
        <dbReference type="EMBL" id="MBY8885200.1"/>
    </source>
</evidence>
<feature type="DNA-binding region" description="H-T-H motif" evidence="4">
    <location>
        <begin position="45"/>
        <end position="64"/>
    </location>
</feature>
<dbReference type="Pfam" id="PF02909">
    <property type="entry name" value="TetR_C_1"/>
    <property type="match status" value="1"/>
</dbReference>
<reference evidence="6 7" key="1">
    <citation type="submission" date="2021-08" db="EMBL/GenBank/DDBJ databases">
        <title>Streptomyces sp. PTM05 isolated from lichen.</title>
        <authorList>
            <person name="Somphong A."/>
            <person name="Phongsopitanun W."/>
            <person name="Tanasupawat S."/>
        </authorList>
    </citation>
    <scope>NUCLEOTIDE SEQUENCE [LARGE SCALE GENOMIC DNA]</scope>
    <source>
        <strain evidence="6 7">Ptm05</strain>
    </source>
</reference>
<comment type="caution">
    <text evidence="6">The sequence shown here is derived from an EMBL/GenBank/DDBJ whole genome shotgun (WGS) entry which is preliminary data.</text>
</comment>
<dbReference type="InterPro" id="IPR004111">
    <property type="entry name" value="Repressor_TetR_C"/>
</dbReference>
<sequence>MGKRVVTEAKRQRRRPTRQGQVLSEQLFVDTALRLLAQEDGQGLSVRRLAAALGTDPSTLYRYFRGMDDLTLAIGDELMRRAVAGWRATGRWRSDLRELGLRVHASYLAHPQAAVLTASRVSGRIHEVAADEVILGILRTAGFGDRDAVRIYHAFVDQSLAFAVLDAASLALPRTAREADEAMWQTTYARLPAATHPHIAATSRHLIAHMNTSAYPSALDMLLDSAQAQLADVQGAVGDQ</sequence>
<evidence type="ECO:0000256" key="3">
    <source>
        <dbReference type="ARBA" id="ARBA00023163"/>
    </source>
</evidence>
<keyword evidence="2 4" id="KW-0238">DNA-binding</keyword>
<proteinExistence type="predicted"/>
<keyword evidence="3" id="KW-0804">Transcription</keyword>
<evidence type="ECO:0000313" key="7">
    <source>
        <dbReference type="Proteomes" id="UP001198565"/>
    </source>
</evidence>
<name>A0ABS7QPT5_9ACTN</name>
<dbReference type="Gene3D" id="1.10.357.10">
    <property type="entry name" value="Tetracycline Repressor, domain 2"/>
    <property type="match status" value="1"/>
</dbReference>